<dbReference type="STRING" id="797515.HMPREF9103_01313"/>
<keyword evidence="2" id="KW-1185">Reference proteome</keyword>
<reference evidence="1 2" key="1">
    <citation type="submission" date="2011-09" db="EMBL/GenBank/DDBJ databases">
        <authorList>
            <person name="Weinstock G."/>
            <person name="Sodergren E."/>
            <person name="Clifton S."/>
            <person name="Fulton L."/>
            <person name="Fulton B."/>
            <person name="Courtney L."/>
            <person name="Fronick C."/>
            <person name="Harrison M."/>
            <person name="Strong C."/>
            <person name="Farmer C."/>
            <person name="Delahaunty K."/>
            <person name="Markovic C."/>
            <person name="Hall O."/>
            <person name="Minx P."/>
            <person name="Tomlinson C."/>
            <person name="Mitreva M."/>
            <person name="Hou S."/>
            <person name="Chen J."/>
            <person name="Wollam A."/>
            <person name="Pepin K.H."/>
            <person name="Johnson M."/>
            <person name="Bhonagiri V."/>
            <person name="Zhang X."/>
            <person name="Suruliraj S."/>
            <person name="Warren W."/>
            <person name="Chinwalla A."/>
            <person name="Mardis E.R."/>
            <person name="Wilson R.K."/>
        </authorList>
    </citation>
    <scope>NUCLEOTIDE SEQUENCE [LARGE SCALE GENOMIC DNA]</scope>
    <source>
        <strain evidence="1 2">F0439</strain>
    </source>
</reference>
<proteinExistence type="predicted"/>
<accession>G9ZNL0</accession>
<dbReference type="PATRIC" id="fig|797515.3.peg.1224"/>
<dbReference type="EMBL" id="AGEY01000062">
    <property type="protein sequence ID" value="EHL98758.1"/>
    <property type="molecule type" value="Genomic_DNA"/>
</dbReference>
<name>G9ZNL0_9LACO</name>
<dbReference type="AlphaFoldDB" id="G9ZNL0"/>
<evidence type="ECO:0000313" key="2">
    <source>
        <dbReference type="Proteomes" id="UP000004625"/>
    </source>
</evidence>
<comment type="caution">
    <text evidence="1">The sequence shown here is derived from an EMBL/GenBank/DDBJ whole genome shotgun (WGS) entry which is preliminary data.</text>
</comment>
<evidence type="ECO:0000313" key="1">
    <source>
        <dbReference type="EMBL" id="EHL98758.1"/>
    </source>
</evidence>
<protein>
    <submittedName>
        <fullName evidence="1">Uncharacterized protein</fullName>
    </submittedName>
</protein>
<dbReference type="eggNOG" id="ENOG50309K5">
    <property type="taxonomic scope" value="Bacteria"/>
</dbReference>
<dbReference type="HOGENOM" id="CLU_713275_0_0_9"/>
<dbReference type="Proteomes" id="UP000004625">
    <property type="component" value="Unassembled WGS sequence"/>
</dbReference>
<organism evidence="1 2">
    <name type="scientific">Lentilactobacillus parafarraginis F0439</name>
    <dbReference type="NCBI Taxonomy" id="797515"/>
    <lineage>
        <taxon>Bacteria</taxon>
        <taxon>Bacillati</taxon>
        <taxon>Bacillota</taxon>
        <taxon>Bacilli</taxon>
        <taxon>Lactobacillales</taxon>
        <taxon>Lactobacillaceae</taxon>
        <taxon>Lentilactobacillus</taxon>
    </lineage>
</organism>
<sequence length="393" mass="45207">MKEGGPLKTLYEQLRSAQIDEQLINAFQVDSDIIYTGIIQYLGSDDFVMLTYNDYGIQDGEVYLKISSVKSIETDSYDLASMKDRISFDEMNDLATNPSFDMPIKMSDSLFDRIINTLYENQRVSLIITFENGKLHYNEGLVKDVRADGVTFLNVNKFNFAHQRMIDISFANVRGIEFGGTELQLLQETLAMVKPENHIDDVVVSDPDKFKAEAEKLRNTNRAIIIDTNDDRKYFYVGQVIADNPREFVMMVVDMNGRFGGYVWIRYDDIKRMILDSDYLRLIHEFVKMNQKAGHFVLPVLNADRAFDNGDNILIHVLSQSIRFQKIIRFELTDGDSFAAFPTNLNLETGILTVQLLDVDEQEESPVKEIGIESIREMAFDYFKAFLQENQVD</sequence>
<gene>
    <name evidence="1" type="ORF">HMPREF9103_01313</name>
</gene>